<protein>
    <submittedName>
        <fullName evidence="1">Uncharacterized protein</fullName>
    </submittedName>
</protein>
<dbReference type="HAMAP" id="MF_01448">
    <property type="entry name" value="UPF0473"/>
    <property type="match status" value="1"/>
</dbReference>
<dbReference type="Pfam" id="PF06949">
    <property type="entry name" value="DUF1292"/>
    <property type="match status" value="1"/>
</dbReference>
<accession>A0A645BAF1</accession>
<evidence type="ECO:0000313" key="1">
    <source>
        <dbReference type="EMBL" id="MPM61621.1"/>
    </source>
</evidence>
<sequence length="101" mass="11707">MEEDLIVVMTDEEGNEYYYREEMIIPVDEKRYAILVPIEVDEEGCGCGDSECGCDDEVDVFIARIDTDENGEEIYVDPTDEEFDQVRQAYEELMVDEEDEA</sequence>
<organism evidence="1">
    <name type="scientific">bioreactor metagenome</name>
    <dbReference type="NCBI Taxonomy" id="1076179"/>
    <lineage>
        <taxon>unclassified sequences</taxon>
        <taxon>metagenomes</taxon>
        <taxon>ecological metagenomes</taxon>
    </lineage>
</organism>
<gene>
    <name evidence="1" type="ORF">SDC9_108481</name>
</gene>
<name>A0A645BAF1_9ZZZZ</name>
<dbReference type="AlphaFoldDB" id="A0A645BAF1"/>
<comment type="caution">
    <text evidence="1">The sequence shown here is derived from an EMBL/GenBank/DDBJ whole genome shotgun (WGS) entry which is preliminary data.</text>
</comment>
<dbReference type="InterPro" id="IPR009711">
    <property type="entry name" value="UPF0473"/>
</dbReference>
<dbReference type="EMBL" id="VSSQ01018443">
    <property type="protein sequence ID" value="MPM61621.1"/>
    <property type="molecule type" value="Genomic_DNA"/>
</dbReference>
<reference evidence="1" key="1">
    <citation type="submission" date="2019-08" db="EMBL/GenBank/DDBJ databases">
        <authorList>
            <person name="Kucharzyk K."/>
            <person name="Murdoch R.W."/>
            <person name="Higgins S."/>
            <person name="Loffler F."/>
        </authorList>
    </citation>
    <scope>NUCLEOTIDE SEQUENCE</scope>
</reference>
<proteinExistence type="inferred from homology"/>